<evidence type="ECO:0000259" key="2">
    <source>
        <dbReference type="Pfam" id="PF01551"/>
    </source>
</evidence>
<dbReference type="InterPro" id="IPR011055">
    <property type="entry name" value="Dup_hybrid_motif"/>
</dbReference>
<dbReference type="InterPro" id="IPR050570">
    <property type="entry name" value="Cell_wall_metabolism_enzyme"/>
</dbReference>
<reference evidence="3 4" key="1">
    <citation type="submission" date="2021-05" db="EMBL/GenBank/DDBJ databases">
        <title>Fusibacter ferrireducens sp. nov., an anaerobic, sulfur- and Fe-reducing bacterium isolated from the mangrove sediment.</title>
        <authorList>
            <person name="Qiu D."/>
        </authorList>
    </citation>
    <scope>NUCLEOTIDE SEQUENCE [LARGE SCALE GENOMIC DNA]</scope>
    <source>
        <strain evidence="3 4">DSM 12116</strain>
    </source>
</reference>
<protein>
    <submittedName>
        <fullName evidence="3">M23 family metallopeptidase</fullName>
    </submittedName>
</protein>
<keyword evidence="1" id="KW-1133">Transmembrane helix</keyword>
<name>A0ABS5PPX8_9FIRM</name>
<dbReference type="CDD" id="cd12797">
    <property type="entry name" value="M23_peptidase"/>
    <property type="match status" value="1"/>
</dbReference>
<organism evidence="3 4">
    <name type="scientific">Fusibacter paucivorans</name>
    <dbReference type="NCBI Taxonomy" id="76009"/>
    <lineage>
        <taxon>Bacteria</taxon>
        <taxon>Bacillati</taxon>
        <taxon>Bacillota</taxon>
        <taxon>Clostridia</taxon>
        <taxon>Eubacteriales</taxon>
        <taxon>Eubacteriales Family XII. Incertae Sedis</taxon>
        <taxon>Fusibacter</taxon>
    </lineage>
</organism>
<dbReference type="EMBL" id="JAHBCL010000016">
    <property type="protein sequence ID" value="MBS7527096.1"/>
    <property type="molecule type" value="Genomic_DNA"/>
</dbReference>
<accession>A0ABS5PPX8</accession>
<gene>
    <name evidence="3" type="ORF">KHM83_10425</name>
</gene>
<keyword evidence="1" id="KW-0812">Transmembrane</keyword>
<dbReference type="InterPro" id="IPR016047">
    <property type="entry name" value="M23ase_b-sheet_dom"/>
</dbReference>
<comment type="caution">
    <text evidence="3">The sequence shown here is derived from an EMBL/GenBank/DDBJ whole genome shotgun (WGS) entry which is preliminary data.</text>
</comment>
<dbReference type="SUPFAM" id="SSF51261">
    <property type="entry name" value="Duplicated hybrid motif"/>
    <property type="match status" value="1"/>
</dbReference>
<sequence length="359" mass="38820">MADPVLVARAVAMALSDERIRKSIGWTIVAVLSPIIVLIAILCGMLSGTANHNNAALELCFHGGAIAGNVPAEYREHIENMRSSFAVLDDAIKEVNSNIEGGDSLDSTRIKAIFYSLYFGAEQPSQVNSKAFVDSFVTYEERTRSVIGEDGTTHTEVYTVTVPIKDHPTIYKNIDKKLGITVTSENKANATEIYYRILYGKPAPTYGSEFDDFINGIAVSPEPFIGEDGFCSPVGANWRSAVTSEFGYRADPFTKKKRGHGGIDLGMPKGTPVYSALSGTVMLVRYSTSGYGYHVVVDHGGGVITLYGHCSKILVSEGEPVTVGQEIAKVGSTGRSTGNHLHFEIRVGGEKQNPRNYLP</sequence>
<feature type="domain" description="M23ase beta-sheet core" evidence="2">
    <location>
        <begin position="259"/>
        <end position="354"/>
    </location>
</feature>
<dbReference type="PANTHER" id="PTHR21666">
    <property type="entry name" value="PEPTIDASE-RELATED"/>
    <property type="match status" value="1"/>
</dbReference>
<dbReference type="Gene3D" id="2.70.70.10">
    <property type="entry name" value="Glucose Permease (Domain IIA)"/>
    <property type="match status" value="1"/>
</dbReference>
<dbReference type="Pfam" id="PF01551">
    <property type="entry name" value="Peptidase_M23"/>
    <property type="match status" value="1"/>
</dbReference>
<evidence type="ECO:0000313" key="3">
    <source>
        <dbReference type="EMBL" id="MBS7527096.1"/>
    </source>
</evidence>
<dbReference type="RefSeq" id="WP_213236956.1">
    <property type="nucleotide sequence ID" value="NZ_JAHBCL010000016.1"/>
</dbReference>
<keyword evidence="4" id="KW-1185">Reference proteome</keyword>
<dbReference type="Proteomes" id="UP000746471">
    <property type="component" value="Unassembled WGS sequence"/>
</dbReference>
<proteinExistence type="predicted"/>
<dbReference type="PANTHER" id="PTHR21666:SF270">
    <property type="entry name" value="MUREIN HYDROLASE ACTIVATOR ENVC"/>
    <property type="match status" value="1"/>
</dbReference>
<keyword evidence="1" id="KW-0472">Membrane</keyword>
<evidence type="ECO:0000313" key="4">
    <source>
        <dbReference type="Proteomes" id="UP000746471"/>
    </source>
</evidence>
<feature type="transmembrane region" description="Helical" evidence="1">
    <location>
        <begin position="23"/>
        <end position="47"/>
    </location>
</feature>
<evidence type="ECO:0000256" key="1">
    <source>
        <dbReference type="SAM" id="Phobius"/>
    </source>
</evidence>